<evidence type="ECO:0000259" key="7">
    <source>
        <dbReference type="Pfam" id="PF02214"/>
    </source>
</evidence>
<proteinExistence type="predicted"/>
<dbReference type="PANTHER" id="PTHR14499">
    <property type="entry name" value="POTASSIUM CHANNEL TETRAMERIZATION DOMAIN-CONTAINING"/>
    <property type="match status" value="1"/>
</dbReference>
<evidence type="ECO:0000256" key="6">
    <source>
        <dbReference type="ARBA" id="ARBA00023273"/>
    </source>
</evidence>
<keyword evidence="5" id="KW-0472">Membrane</keyword>
<sequence>GRYFIDRDGNLFRFILDYLRNGKQLILPENFTERERLKSEADFYRLSGLLTAINTVGAGPLRPLSLASLTVSSPLSSYTSGGVGYISVGYRGTFAFGRDGLADVKFRKLNRIIIAGKVTLCREVFGETLNESRDPDNRGLDDRYTARFFLKHIMLEQAFDNLQEAGFRCVASCGSGTSCGFSNEPLKPGGDSEESKWNHYNEYIFVRP</sequence>
<reference evidence="9 10" key="1">
    <citation type="journal article" date="2018" name="Gigascience">
        <title>Genomes of trombidid mites reveal novel predicted allergens and laterally-transferred genes associated with secondary metabolism.</title>
        <authorList>
            <person name="Dong X."/>
            <person name="Chaisiri K."/>
            <person name="Xia D."/>
            <person name="Armstrong S.D."/>
            <person name="Fang Y."/>
            <person name="Donnelly M.J."/>
            <person name="Kadowaki T."/>
            <person name="McGarry J.W."/>
            <person name="Darby A.C."/>
            <person name="Makepeace B.L."/>
        </authorList>
    </citation>
    <scope>NUCLEOTIDE SEQUENCE [LARGE SCALE GENOMIC DNA]</scope>
    <source>
        <strain evidence="9">UoL-UT</strain>
    </source>
</reference>
<dbReference type="GO" id="GO:0051260">
    <property type="term" value="P:protein homooligomerization"/>
    <property type="evidence" value="ECO:0007669"/>
    <property type="project" value="InterPro"/>
</dbReference>
<dbReference type="InterPro" id="IPR003131">
    <property type="entry name" value="T1-type_BTB"/>
</dbReference>
<evidence type="ECO:0000256" key="2">
    <source>
        <dbReference type="ARBA" id="ARBA00004487"/>
    </source>
</evidence>
<accession>A0A443SIS9</accession>
<evidence type="ECO:0000259" key="8">
    <source>
        <dbReference type="Pfam" id="PF23110"/>
    </source>
</evidence>
<gene>
    <name evidence="9" type="ORF">B4U80_06971</name>
</gene>
<dbReference type="Pfam" id="PF23110">
    <property type="entry name" value="H1_KCTD8_12_16"/>
    <property type="match status" value="1"/>
</dbReference>
<evidence type="ECO:0000313" key="10">
    <source>
        <dbReference type="Proteomes" id="UP000288716"/>
    </source>
</evidence>
<evidence type="ECO:0000256" key="1">
    <source>
        <dbReference type="ARBA" id="ARBA00004236"/>
    </source>
</evidence>
<dbReference type="Gene3D" id="3.30.710.10">
    <property type="entry name" value="Potassium Channel Kv1.1, Chain A"/>
    <property type="match status" value="1"/>
</dbReference>
<evidence type="ECO:0000313" key="9">
    <source>
        <dbReference type="EMBL" id="RWS27392.1"/>
    </source>
</evidence>
<evidence type="ECO:0000256" key="4">
    <source>
        <dbReference type="ARBA" id="ARBA00022553"/>
    </source>
</evidence>
<evidence type="ECO:0000256" key="5">
    <source>
        <dbReference type="ARBA" id="ARBA00023136"/>
    </source>
</evidence>
<keyword evidence="10" id="KW-1185">Reference proteome</keyword>
<dbReference type="Pfam" id="PF02214">
    <property type="entry name" value="BTB_2"/>
    <property type="match status" value="1"/>
</dbReference>
<comment type="caution">
    <text evidence="9">The sequence shown here is derived from an EMBL/GenBank/DDBJ whole genome shotgun (WGS) entry which is preliminary data.</text>
</comment>
<dbReference type="Proteomes" id="UP000288716">
    <property type="component" value="Unassembled WGS sequence"/>
</dbReference>
<feature type="domain" description="Potassium channel tetramerisation-type BTB" evidence="7">
    <location>
        <begin position="2"/>
        <end position="49"/>
    </location>
</feature>
<keyword evidence="3" id="KW-1003">Cell membrane</keyword>
<dbReference type="InterPro" id="IPR057093">
    <property type="entry name" value="H1_KCTD8_12_16"/>
</dbReference>
<dbReference type="STRING" id="299467.A0A443SIS9"/>
<dbReference type="GO" id="GO:0005886">
    <property type="term" value="C:plasma membrane"/>
    <property type="evidence" value="ECO:0007669"/>
    <property type="project" value="UniProtKB-SubCell"/>
</dbReference>
<dbReference type="OrthoDB" id="2414723at2759"/>
<feature type="domain" description="KCTD8/12/16 H1" evidence="8">
    <location>
        <begin position="84"/>
        <end position="207"/>
    </location>
</feature>
<feature type="non-terminal residue" evidence="9">
    <location>
        <position position="1"/>
    </location>
</feature>
<dbReference type="VEuPathDB" id="VectorBase:LDEU004648"/>
<keyword evidence="6" id="KW-0966">Cell projection</keyword>
<name>A0A443SIS9_9ACAR</name>
<keyword evidence="4" id="KW-0597">Phosphoprotein</keyword>
<dbReference type="GO" id="GO:0043005">
    <property type="term" value="C:neuron projection"/>
    <property type="evidence" value="ECO:0007669"/>
    <property type="project" value="UniProtKB-SubCell"/>
</dbReference>
<dbReference type="InterPro" id="IPR011333">
    <property type="entry name" value="SKP1/BTB/POZ_sf"/>
</dbReference>
<dbReference type="CDD" id="cd22204">
    <property type="entry name" value="H1_KCTD12-like"/>
    <property type="match status" value="1"/>
</dbReference>
<organism evidence="9 10">
    <name type="scientific">Leptotrombidium deliense</name>
    <dbReference type="NCBI Taxonomy" id="299467"/>
    <lineage>
        <taxon>Eukaryota</taxon>
        <taxon>Metazoa</taxon>
        <taxon>Ecdysozoa</taxon>
        <taxon>Arthropoda</taxon>
        <taxon>Chelicerata</taxon>
        <taxon>Arachnida</taxon>
        <taxon>Acari</taxon>
        <taxon>Acariformes</taxon>
        <taxon>Trombidiformes</taxon>
        <taxon>Prostigmata</taxon>
        <taxon>Anystina</taxon>
        <taxon>Parasitengona</taxon>
        <taxon>Trombiculoidea</taxon>
        <taxon>Trombiculidae</taxon>
        <taxon>Leptotrombidium</taxon>
    </lineage>
</organism>
<protein>
    <submittedName>
        <fullName evidence="9">BTB/POZ domain-containing protein KCTD12-like protein</fullName>
    </submittedName>
</protein>
<dbReference type="AlphaFoldDB" id="A0A443SIS9"/>
<dbReference type="PANTHER" id="PTHR14499:SF136">
    <property type="entry name" value="GH08630P"/>
    <property type="match status" value="1"/>
</dbReference>
<comment type="subcellular location">
    <subcellularLocation>
        <location evidence="1">Cell membrane</location>
    </subcellularLocation>
    <subcellularLocation>
        <location evidence="2">Cell projection</location>
        <location evidence="2">Neuron projection</location>
    </subcellularLocation>
</comment>
<evidence type="ECO:0000256" key="3">
    <source>
        <dbReference type="ARBA" id="ARBA00022475"/>
    </source>
</evidence>
<dbReference type="SUPFAM" id="SSF54695">
    <property type="entry name" value="POZ domain"/>
    <property type="match status" value="1"/>
</dbReference>
<dbReference type="EMBL" id="NCKV01002050">
    <property type="protein sequence ID" value="RWS27392.1"/>
    <property type="molecule type" value="Genomic_DNA"/>
</dbReference>